<dbReference type="EMBL" id="JABXYM010000001">
    <property type="protein sequence ID" value="MCR6097962.1"/>
    <property type="molecule type" value="Genomic_DNA"/>
</dbReference>
<keyword evidence="14" id="KW-1185">Reference proteome</keyword>
<keyword evidence="9" id="KW-0106">Calcium</keyword>
<keyword evidence="7 11" id="KW-0479">Metal-binding</keyword>
<dbReference type="InterPro" id="IPR011042">
    <property type="entry name" value="6-blade_b-propeller_TolB-like"/>
</dbReference>
<evidence type="ECO:0000256" key="10">
    <source>
        <dbReference type="PIRSR" id="PIRSR605511-1"/>
    </source>
</evidence>
<comment type="cofactor">
    <cofactor evidence="2">
        <name>Mn(2+)</name>
        <dbReference type="ChEBI" id="CHEBI:29035"/>
    </cofactor>
</comment>
<dbReference type="GO" id="GO:0005509">
    <property type="term" value="F:calcium ion binding"/>
    <property type="evidence" value="ECO:0007669"/>
    <property type="project" value="TreeGrafter"/>
</dbReference>
<evidence type="ECO:0000259" key="12">
    <source>
        <dbReference type="Pfam" id="PF08450"/>
    </source>
</evidence>
<evidence type="ECO:0000256" key="4">
    <source>
        <dbReference type="ARBA" id="ARBA00004496"/>
    </source>
</evidence>
<proteinExistence type="inferred from homology"/>
<comment type="caution">
    <text evidence="13">The sequence shown here is derived from an EMBL/GenBank/DDBJ whole genome shotgun (WGS) entry which is preliminary data.</text>
</comment>
<gene>
    <name evidence="13" type="ORF">HXA33_15600</name>
</gene>
<feature type="binding site" evidence="11">
    <location>
        <position position="199"/>
    </location>
    <ligand>
        <name>a divalent metal cation</name>
        <dbReference type="ChEBI" id="CHEBI:60240"/>
    </ligand>
</feature>
<comment type="cofactor">
    <cofactor evidence="11">
        <name>Zn(2+)</name>
        <dbReference type="ChEBI" id="CHEBI:29105"/>
    </cofactor>
    <text evidence="11">Binds 1 divalent metal cation per subunit.</text>
</comment>
<feature type="binding site" evidence="11">
    <location>
        <position position="149"/>
    </location>
    <ligand>
        <name>a divalent metal cation</name>
        <dbReference type="ChEBI" id="CHEBI:60240"/>
    </ligand>
</feature>
<feature type="domain" description="SMP-30/Gluconolactonase/LRE-like region" evidence="12">
    <location>
        <begin position="16"/>
        <end position="259"/>
    </location>
</feature>
<evidence type="ECO:0000256" key="8">
    <source>
        <dbReference type="ARBA" id="ARBA00022801"/>
    </source>
</evidence>
<dbReference type="PANTHER" id="PTHR10907">
    <property type="entry name" value="REGUCALCIN"/>
    <property type="match status" value="1"/>
</dbReference>
<comment type="cofactor">
    <cofactor evidence="3">
        <name>Mg(2+)</name>
        <dbReference type="ChEBI" id="CHEBI:18420"/>
    </cofactor>
</comment>
<dbReference type="InterPro" id="IPR013658">
    <property type="entry name" value="SGL"/>
</dbReference>
<sequence>MEKNRADLILDAKASLGEGPCWDAKTNTLIWVDINGHTVNVFNPMTGEDKRYDVGEYVGAAVVRENGGLLLALTNGFYSFDMKNETISRIEDTEAHINTNRFNDGKCDPKGRFWAGTMVLDGDPGEANLYRLDNDLTVQLMVADVTVSNGLAWDITKSCMYYIDTRTKAIRTYDFDNETGNIANAKTAVTFKPEMGSPDGMTIDEEGMLWVAFFRGWKVIRLNPETGQTLMEVEVPASQVTSCTFGGENLDELYITTARNGLSDADLTKQPQAGGLFKFKPGVKGVPSYTFQDINR</sequence>
<dbReference type="PANTHER" id="PTHR10907:SF47">
    <property type="entry name" value="REGUCALCIN"/>
    <property type="match status" value="1"/>
</dbReference>
<evidence type="ECO:0000256" key="2">
    <source>
        <dbReference type="ARBA" id="ARBA00001936"/>
    </source>
</evidence>
<evidence type="ECO:0000256" key="7">
    <source>
        <dbReference type="ARBA" id="ARBA00022723"/>
    </source>
</evidence>
<feature type="binding site" evidence="11">
    <location>
        <position position="121"/>
    </location>
    <ligand>
        <name>substrate</name>
    </ligand>
</feature>
<keyword evidence="8" id="KW-0378">Hydrolase</keyword>
<dbReference type="GO" id="GO:0019853">
    <property type="term" value="P:L-ascorbic acid biosynthetic process"/>
    <property type="evidence" value="ECO:0007669"/>
    <property type="project" value="TreeGrafter"/>
</dbReference>
<comment type="similarity">
    <text evidence="5">Belongs to the SMP-30/CGR1 family.</text>
</comment>
<evidence type="ECO:0000313" key="13">
    <source>
        <dbReference type="EMBL" id="MCR6097962.1"/>
    </source>
</evidence>
<organism evidence="13 14">
    <name type="scientific">Salipaludibacillus agaradhaerens</name>
    <name type="common">Bacillus agaradhaerens</name>
    <dbReference type="NCBI Taxonomy" id="76935"/>
    <lineage>
        <taxon>Bacteria</taxon>
        <taxon>Bacillati</taxon>
        <taxon>Bacillota</taxon>
        <taxon>Bacilli</taxon>
        <taxon>Bacillales</taxon>
        <taxon>Bacillaceae</taxon>
    </lineage>
</organism>
<dbReference type="GO" id="GO:0005737">
    <property type="term" value="C:cytoplasm"/>
    <property type="evidence" value="ECO:0007669"/>
    <property type="project" value="UniProtKB-SubCell"/>
</dbReference>
<evidence type="ECO:0000256" key="3">
    <source>
        <dbReference type="ARBA" id="ARBA00001946"/>
    </source>
</evidence>
<dbReference type="Gene3D" id="2.120.10.30">
    <property type="entry name" value="TolB, C-terminal domain"/>
    <property type="match status" value="1"/>
</dbReference>
<evidence type="ECO:0000256" key="1">
    <source>
        <dbReference type="ARBA" id="ARBA00001913"/>
    </source>
</evidence>
<evidence type="ECO:0000256" key="9">
    <source>
        <dbReference type="ARBA" id="ARBA00022837"/>
    </source>
</evidence>
<feature type="active site" description="Proton donor/acceptor" evidence="10">
    <location>
        <position position="199"/>
    </location>
</feature>
<keyword evidence="6" id="KW-0963">Cytoplasm</keyword>
<dbReference type="RefSeq" id="WP_257822330.1">
    <property type="nucleotide sequence ID" value="NZ_JABXYM010000001.1"/>
</dbReference>
<dbReference type="PRINTS" id="PR01790">
    <property type="entry name" value="SMP30FAMILY"/>
</dbReference>
<dbReference type="InterPro" id="IPR005511">
    <property type="entry name" value="SMP-30"/>
</dbReference>
<accession>A0A9Q4B4P5</accession>
<evidence type="ECO:0000256" key="11">
    <source>
        <dbReference type="PIRSR" id="PIRSR605511-2"/>
    </source>
</evidence>
<evidence type="ECO:0000256" key="5">
    <source>
        <dbReference type="ARBA" id="ARBA00008853"/>
    </source>
</evidence>
<reference evidence="13" key="1">
    <citation type="submission" date="2020-06" db="EMBL/GenBank/DDBJ databases">
        <title>Insight into the genomes of haloalkaliphilic bacilli from Kenyan soda lakes.</title>
        <authorList>
            <person name="Mwirichia R."/>
            <person name="Villamizar G.C."/>
            <person name="Poehlein A."/>
            <person name="Mugweru J."/>
            <person name="Kipnyargis A."/>
            <person name="Kiplimo D."/>
            <person name="Orwa P."/>
            <person name="Daniel R."/>
        </authorList>
    </citation>
    <scope>NUCLEOTIDE SEQUENCE</scope>
    <source>
        <strain evidence="13">B1096_S55</strain>
    </source>
</reference>
<protein>
    <submittedName>
        <fullName evidence="13">SMP-30/gluconolactonase/LRE family protein</fullName>
    </submittedName>
</protein>
<dbReference type="Pfam" id="PF08450">
    <property type="entry name" value="SGL"/>
    <property type="match status" value="1"/>
</dbReference>
<evidence type="ECO:0000256" key="6">
    <source>
        <dbReference type="ARBA" id="ARBA00022490"/>
    </source>
</evidence>
<comment type="subcellular location">
    <subcellularLocation>
        <location evidence="4">Cytoplasm</location>
    </subcellularLocation>
</comment>
<dbReference type="SUPFAM" id="SSF63829">
    <property type="entry name" value="Calcium-dependent phosphotriesterase"/>
    <property type="match status" value="1"/>
</dbReference>
<name>A0A9Q4B4P5_SALAG</name>
<feature type="binding site" evidence="11">
    <location>
        <position position="103"/>
    </location>
    <ligand>
        <name>substrate</name>
    </ligand>
</feature>
<dbReference type="GO" id="GO:0004341">
    <property type="term" value="F:gluconolactonase activity"/>
    <property type="evidence" value="ECO:0007669"/>
    <property type="project" value="TreeGrafter"/>
</dbReference>
<keyword evidence="11" id="KW-0862">Zinc</keyword>
<dbReference type="Proteomes" id="UP001057753">
    <property type="component" value="Unassembled WGS sequence"/>
</dbReference>
<evidence type="ECO:0000313" key="14">
    <source>
        <dbReference type="Proteomes" id="UP001057753"/>
    </source>
</evidence>
<feature type="binding site" evidence="11">
    <location>
        <position position="18"/>
    </location>
    <ligand>
        <name>a divalent metal cation</name>
        <dbReference type="ChEBI" id="CHEBI:60240"/>
    </ligand>
</feature>
<dbReference type="AlphaFoldDB" id="A0A9Q4B4P5"/>
<feature type="binding site" evidence="11">
    <location>
        <position position="101"/>
    </location>
    <ligand>
        <name>substrate</name>
    </ligand>
</feature>
<comment type="cofactor">
    <cofactor evidence="1">
        <name>Ca(2+)</name>
        <dbReference type="ChEBI" id="CHEBI:29108"/>
    </cofactor>
</comment>
<dbReference type="FunFam" id="2.120.10.30:FF:000027">
    <property type="entry name" value="Regucalcin homologue"/>
    <property type="match status" value="1"/>
</dbReference>